<dbReference type="SMART" id="SM00448">
    <property type="entry name" value="REC"/>
    <property type="match status" value="1"/>
</dbReference>
<dbReference type="InterPro" id="IPR011006">
    <property type="entry name" value="CheY-like_superfamily"/>
</dbReference>
<keyword evidence="7" id="KW-0804">Transcription</keyword>
<dbReference type="SUPFAM" id="SSF46689">
    <property type="entry name" value="Homeodomain-like"/>
    <property type="match status" value="1"/>
</dbReference>
<dbReference type="PROSITE" id="PS50110">
    <property type="entry name" value="RESPONSE_REGULATORY"/>
    <property type="match status" value="1"/>
</dbReference>
<sequence length="516" mass="58649">MMIKVLIVDDEPKLREGLRTFIDWNAYGYVVVDTAANGNEALEKYNTHEPDLVIADIRMPGMDGLQLIQRLRSLDPMLHILILSGYADFDYAKKAISQRADGYLLKPVDEDELIDYIQKIQQQITQERLAELWQSTTKDWGREAFIQSLLSGNEEEKAVLEGKAEELGMLWRCYQVLLINLHTENDSDMEPSVQMRRKMTELFEHTDRGYVFSYHAQIGILLKDPVLGVEMDGVYGSIRDAASDTGVEFTAALGPKVCSLMEVVDSYGVASELNKNHFIHGNGKLLSRDSVQETSLGEVSVEPGTEPLNEQLYYAVEVGNRETVKALVRRTGECLVSEGYGEGEIKRRFVEILTSIHAKGIKQSPELQSRSKEFSDYLSDIYKAWTLEGVYEKTEFFLEQMMSGLGEGGKHREVKIMLDLIHRNFSDNLKLETLSGIFNYNSAYLGKLFKNATGEYFNTYLDKVRIEKAKSLLEEGLKVYQVAEKVGYTNVDYFHSKFRKYVGTSPSAYRKTTNHA</sequence>
<dbReference type="Gene3D" id="1.10.10.60">
    <property type="entry name" value="Homeodomain-like"/>
    <property type="match status" value="2"/>
</dbReference>
<protein>
    <submittedName>
        <fullName evidence="11">DNA-binding response regulator</fullName>
    </submittedName>
</protein>
<evidence type="ECO:0000256" key="6">
    <source>
        <dbReference type="ARBA" id="ARBA00023125"/>
    </source>
</evidence>
<evidence type="ECO:0000256" key="7">
    <source>
        <dbReference type="ARBA" id="ARBA00023163"/>
    </source>
</evidence>
<feature type="domain" description="Response regulatory" evidence="10">
    <location>
        <begin position="4"/>
        <end position="121"/>
    </location>
</feature>
<evidence type="ECO:0000256" key="1">
    <source>
        <dbReference type="ARBA" id="ARBA00004496"/>
    </source>
</evidence>
<evidence type="ECO:0000313" key="12">
    <source>
        <dbReference type="Proteomes" id="UP000679992"/>
    </source>
</evidence>
<dbReference type="InterPro" id="IPR018060">
    <property type="entry name" value="HTH_AraC"/>
</dbReference>
<organism evidence="11 12">
    <name type="scientific">Paenibacillus vini</name>
    <dbReference type="NCBI Taxonomy" id="1476024"/>
    <lineage>
        <taxon>Bacteria</taxon>
        <taxon>Bacillati</taxon>
        <taxon>Bacillota</taxon>
        <taxon>Bacilli</taxon>
        <taxon>Bacillales</taxon>
        <taxon>Paenibacillaceae</taxon>
        <taxon>Paenibacillus</taxon>
    </lineage>
</organism>
<feature type="domain" description="HTH araC/xylS-type" evidence="9">
    <location>
        <begin position="415"/>
        <end position="512"/>
    </location>
</feature>
<evidence type="ECO:0000256" key="8">
    <source>
        <dbReference type="PROSITE-ProRule" id="PRU00169"/>
    </source>
</evidence>
<evidence type="ECO:0000259" key="9">
    <source>
        <dbReference type="PROSITE" id="PS01124"/>
    </source>
</evidence>
<proteinExistence type="predicted"/>
<dbReference type="CDD" id="cd17536">
    <property type="entry name" value="REC_YesN-like"/>
    <property type="match status" value="1"/>
</dbReference>
<gene>
    <name evidence="11" type="ORF">J42TS3_35140</name>
</gene>
<dbReference type="RefSeq" id="WP_306434245.1">
    <property type="nucleotide sequence ID" value="NZ_BOSL01000011.1"/>
</dbReference>
<evidence type="ECO:0000259" key="10">
    <source>
        <dbReference type="PROSITE" id="PS50110"/>
    </source>
</evidence>
<dbReference type="PROSITE" id="PS01124">
    <property type="entry name" value="HTH_ARAC_FAMILY_2"/>
    <property type="match status" value="1"/>
</dbReference>
<evidence type="ECO:0000256" key="3">
    <source>
        <dbReference type="ARBA" id="ARBA00022553"/>
    </source>
</evidence>
<reference evidence="11 12" key="1">
    <citation type="submission" date="2021-03" db="EMBL/GenBank/DDBJ databases">
        <title>Antimicrobial resistance genes in bacteria isolated from Japanese honey, and their potential for conferring macrolide and lincosamide resistance in the American foulbrood pathogen Paenibacillus larvae.</title>
        <authorList>
            <person name="Okamoto M."/>
            <person name="Kumagai M."/>
            <person name="Kanamori H."/>
            <person name="Takamatsu D."/>
        </authorList>
    </citation>
    <scope>NUCLEOTIDE SEQUENCE [LARGE SCALE GENOMIC DNA]</scope>
    <source>
        <strain evidence="11 12">J42TS3</strain>
    </source>
</reference>
<dbReference type="Gene3D" id="3.40.50.2300">
    <property type="match status" value="1"/>
</dbReference>
<accession>A0ABQ4MEQ5</accession>
<dbReference type="Proteomes" id="UP000679992">
    <property type="component" value="Unassembled WGS sequence"/>
</dbReference>
<dbReference type="InterPro" id="IPR020449">
    <property type="entry name" value="Tscrpt_reg_AraC-type_HTH"/>
</dbReference>
<dbReference type="EMBL" id="BOSL01000011">
    <property type="protein sequence ID" value="GIP54479.1"/>
    <property type="molecule type" value="Genomic_DNA"/>
</dbReference>
<dbReference type="SUPFAM" id="SSF52172">
    <property type="entry name" value="CheY-like"/>
    <property type="match status" value="1"/>
</dbReference>
<dbReference type="PRINTS" id="PR00032">
    <property type="entry name" value="HTHARAC"/>
</dbReference>
<evidence type="ECO:0000256" key="4">
    <source>
        <dbReference type="ARBA" id="ARBA00023012"/>
    </source>
</evidence>
<keyword evidence="12" id="KW-1185">Reference proteome</keyword>
<dbReference type="Pfam" id="PF12833">
    <property type="entry name" value="HTH_18"/>
    <property type="match status" value="1"/>
</dbReference>
<evidence type="ECO:0000256" key="2">
    <source>
        <dbReference type="ARBA" id="ARBA00022490"/>
    </source>
</evidence>
<dbReference type="SMART" id="SM00342">
    <property type="entry name" value="HTH_ARAC"/>
    <property type="match status" value="1"/>
</dbReference>
<evidence type="ECO:0000256" key="5">
    <source>
        <dbReference type="ARBA" id="ARBA00023015"/>
    </source>
</evidence>
<dbReference type="Pfam" id="PF00072">
    <property type="entry name" value="Response_reg"/>
    <property type="match status" value="1"/>
</dbReference>
<keyword evidence="4" id="KW-0902">Two-component regulatory system</keyword>
<keyword evidence="6 11" id="KW-0238">DNA-binding</keyword>
<keyword evidence="3 8" id="KW-0597">Phosphoprotein</keyword>
<dbReference type="PANTHER" id="PTHR42713:SF3">
    <property type="entry name" value="TRANSCRIPTIONAL REGULATORY PROTEIN HPTR"/>
    <property type="match status" value="1"/>
</dbReference>
<dbReference type="GO" id="GO:0003677">
    <property type="term" value="F:DNA binding"/>
    <property type="evidence" value="ECO:0007669"/>
    <property type="project" value="UniProtKB-KW"/>
</dbReference>
<dbReference type="PROSITE" id="PS00041">
    <property type="entry name" value="HTH_ARAC_FAMILY_1"/>
    <property type="match status" value="1"/>
</dbReference>
<dbReference type="InterPro" id="IPR001789">
    <property type="entry name" value="Sig_transdc_resp-reg_receiver"/>
</dbReference>
<comment type="subcellular location">
    <subcellularLocation>
        <location evidence="1">Cytoplasm</location>
    </subcellularLocation>
</comment>
<feature type="modified residue" description="4-aspartylphosphate" evidence="8">
    <location>
        <position position="56"/>
    </location>
</feature>
<keyword evidence="2" id="KW-0963">Cytoplasm</keyword>
<comment type="caution">
    <text evidence="11">The sequence shown here is derived from an EMBL/GenBank/DDBJ whole genome shotgun (WGS) entry which is preliminary data.</text>
</comment>
<evidence type="ECO:0000313" key="11">
    <source>
        <dbReference type="EMBL" id="GIP54479.1"/>
    </source>
</evidence>
<name>A0ABQ4MEQ5_9BACL</name>
<keyword evidence="5" id="KW-0805">Transcription regulation</keyword>
<dbReference type="InterPro" id="IPR009057">
    <property type="entry name" value="Homeodomain-like_sf"/>
</dbReference>
<dbReference type="InterPro" id="IPR018062">
    <property type="entry name" value="HTH_AraC-typ_CS"/>
</dbReference>
<dbReference type="PANTHER" id="PTHR42713">
    <property type="entry name" value="HISTIDINE KINASE-RELATED"/>
    <property type="match status" value="1"/>
</dbReference>
<dbReference type="InterPro" id="IPR051552">
    <property type="entry name" value="HptR"/>
</dbReference>